<dbReference type="Pfam" id="PF01746">
    <property type="entry name" value="tRNA_m1G_MT"/>
    <property type="match status" value="1"/>
</dbReference>
<feature type="binding site" evidence="15 16">
    <location>
        <position position="113"/>
    </location>
    <ligand>
        <name>S-adenosyl-L-methionine</name>
        <dbReference type="ChEBI" id="CHEBI:59789"/>
    </ligand>
</feature>
<dbReference type="InterPro" id="IPR029028">
    <property type="entry name" value="Alpha/beta_knot_MTases"/>
</dbReference>
<dbReference type="AlphaFoldDB" id="A0AB35C0S1"/>
<dbReference type="FunFam" id="1.10.1270.20:FF:000001">
    <property type="entry name" value="tRNA (guanine-N(1)-)-methyltransferase"/>
    <property type="match status" value="1"/>
</dbReference>
<keyword evidence="11 15" id="KW-0819">tRNA processing</keyword>
<evidence type="ECO:0000256" key="2">
    <source>
        <dbReference type="ARBA" id="ARBA00004496"/>
    </source>
</evidence>
<comment type="subcellular location">
    <subcellularLocation>
        <location evidence="2 15 17">Cytoplasm</location>
    </subcellularLocation>
</comment>
<evidence type="ECO:0000256" key="9">
    <source>
        <dbReference type="ARBA" id="ARBA00022679"/>
    </source>
</evidence>
<dbReference type="Gene3D" id="3.40.1280.10">
    <property type="match status" value="1"/>
</dbReference>
<evidence type="ECO:0000256" key="16">
    <source>
        <dbReference type="PIRSR" id="PIRSR000386-1"/>
    </source>
</evidence>
<dbReference type="Gene3D" id="1.10.1270.20">
    <property type="entry name" value="tRNA(m1g37)methyltransferase, domain 2"/>
    <property type="match status" value="1"/>
</dbReference>
<keyword evidence="8 15" id="KW-0489">Methyltransferase</keyword>
<evidence type="ECO:0000256" key="15">
    <source>
        <dbReference type="HAMAP-Rule" id="MF_00605"/>
    </source>
</evidence>
<evidence type="ECO:0000256" key="13">
    <source>
        <dbReference type="ARBA" id="ARBA00033392"/>
    </source>
</evidence>
<evidence type="ECO:0000256" key="4">
    <source>
        <dbReference type="ARBA" id="ARBA00011738"/>
    </source>
</evidence>
<evidence type="ECO:0000256" key="6">
    <source>
        <dbReference type="ARBA" id="ARBA00014679"/>
    </source>
</evidence>
<reference evidence="19" key="1">
    <citation type="submission" date="2021-03" db="EMBL/GenBank/DDBJ databases">
        <title>Identification and antibiotic profiling of Wohlfahrtiimonas chitiniclastica, an underestimated human pathogen.</title>
        <authorList>
            <person name="Kopf A."/>
            <person name="Bunk B."/>
            <person name="Coldewey S."/>
            <person name="Gunzer F."/>
            <person name="Riedel T."/>
            <person name="Schroettner P."/>
        </authorList>
    </citation>
    <scope>NUCLEOTIDE SEQUENCE</scope>
    <source>
        <strain evidence="19">DSM 100917</strain>
    </source>
</reference>
<organism evidence="19 20">
    <name type="scientific">Wohlfahrtiimonas chitiniclastica</name>
    <dbReference type="NCBI Taxonomy" id="400946"/>
    <lineage>
        <taxon>Bacteria</taxon>
        <taxon>Pseudomonadati</taxon>
        <taxon>Pseudomonadota</taxon>
        <taxon>Gammaproteobacteria</taxon>
        <taxon>Cardiobacteriales</taxon>
        <taxon>Ignatzschineriaceae</taxon>
        <taxon>Wohlfahrtiimonas</taxon>
    </lineage>
</organism>
<dbReference type="PANTHER" id="PTHR46417">
    <property type="entry name" value="TRNA (GUANINE-N(1)-)-METHYLTRANSFERASE"/>
    <property type="match status" value="1"/>
</dbReference>
<dbReference type="InterPro" id="IPR023148">
    <property type="entry name" value="tRNA_m1G_MeTrfase_C_sf"/>
</dbReference>
<comment type="caution">
    <text evidence="19">The sequence shown here is derived from an EMBL/GenBank/DDBJ whole genome shotgun (WGS) entry which is preliminary data.</text>
</comment>
<evidence type="ECO:0000256" key="5">
    <source>
        <dbReference type="ARBA" id="ARBA00012807"/>
    </source>
</evidence>
<evidence type="ECO:0000259" key="18">
    <source>
        <dbReference type="Pfam" id="PF01746"/>
    </source>
</evidence>
<comment type="subunit">
    <text evidence="4 15 17">Homodimer.</text>
</comment>
<dbReference type="EC" id="2.1.1.228" evidence="5 15"/>
<sequence>MIFDVITLFPELIEGYCELGVVGRAHQKGSIETRCWNPRQYTTDIHHTVDDRPYGGGPGMVMKYQPLKDAFDEIKETRAARGFRIYLSPRGRLLDQQLVQTLSEQSHIVLLCGRYEGVDERIIDSEIDLELSIGDYVLSGGELAANVVIDSVARLLPDVLSNHESFEQDSFSNGLLDCPHYTRPEEINGMRVPDVLLSGNHKNIAKWRTERSIADTQERRPDLWEKLNLHTK</sequence>
<keyword evidence="7 15" id="KW-0963">Cytoplasm</keyword>
<evidence type="ECO:0000256" key="8">
    <source>
        <dbReference type="ARBA" id="ARBA00022603"/>
    </source>
</evidence>
<proteinExistence type="inferred from homology"/>
<dbReference type="SUPFAM" id="SSF75217">
    <property type="entry name" value="alpha/beta knot"/>
    <property type="match status" value="1"/>
</dbReference>
<keyword evidence="10 15" id="KW-0949">S-adenosyl-L-methionine</keyword>
<dbReference type="GO" id="GO:0005829">
    <property type="term" value="C:cytosol"/>
    <property type="evidence" value="ECO:0007669"/>
    <property type="project" value="TreeGrafter"/>
</dbReference>
<evidence type="ECO:0000256" key="7">
    <source>
        <dbReference type="ARBA" id="ARBA00022490"/>
    </source>
</evidence>
<evidence type="ECO:0000256" key="10">
    <source>
        <dbReference type="ARBA" id="ARBA00022691"/>
    </source>
</evidence>
<dbReference type="NCBIfam" id="TIGR00088">
    <property type="entry name" value="trmD"/>
    <property type="match status" value="1"/>
</dbReference>
<dbReference type="InterPro" id="IPR029026">
    <property type="entry name" value="tRNA_m1G_MTases_N"/>
</dbReference>
<dbReference type="Proteomes" id="UP000680020">
    <property type="component" value="Unassembled WGS sequence"/>
</dbReference>
<evidence type="ECO:0000256" key="1">
    <source>
        <dbReference type="ARBA" id="ARBA00002634"/>
    </source>
</evidence>
<protein>
    <recommendedName>
        <fullName evidence="6 15">tRNA (guanine-N(1)-)-methyltransferase</fullName>
        <ecNumber evidence="5 15">2.1.1.228</ecNumber>
    </recommendedName>
    <alternativeName>
        <fullName evidence="12 15">M1G-methyltransferase</fullName>
    </alternativeName>
    <alternativeName>
        <fullName evidence="13 15">tRNA [GM37] methyltransferase</fullName>
    </alternativeName>
</protein>
<comment type="catalytic activity">
    <reaction evidence="14 15 17">
        <text>guanosine(37) in tRNA + S-adenosyl-L-methionine = N(1)-methylguanosine(37) in tRNA + S-adenosyl-L-homocysteine + H(+)</text>
        <dbReference type="Rhea" id="RHEA:36899"/>
        <dbReference type="Rhea" id="RHEA-COMP:10145"/>
        <dbReference type="Rhea" id="RHEA-COMP:10147"/>
        <dbReference type="ChEBI" id="CHEBI:15378"/>
        <dbReference type="ChEBI" id="CHEBI:57856"/>
        <dbReference type="ChEBI" id="CHEBI:59789"/>
        <dbReference type="ChEBI" id="CHEBI:73542"/>
        <dbReference type="ChEBI" id="CHEBI:74269"/>
        <dbReference type="EC" id="2.1.1.228"/>
    </reaction>
</comment>
<accession>A0AB35C0S1</accession>
<evidence type="ECO:0000256" key="14">
    <source>
        <dbReference type="ARBA" id="ARBA00047783"/>
    </source>
</evidence>
<dbReference type="EMBL" id="JAGIBU010000011">
    <property type="protein sequence ID" value="MBS7825361.1"/>
    <property type="molecule type" value="Genomic_DNA"/>
</dbReference>
<keyword evidence="9 15" id="KW-0808">Transferase</keyword>
<feature type="binding site" evidence="15 16">
    <location>
        <begin position="133"/>
        <end position="138"/>
    </location>
    <ligand>
        <name>S-adenosyl-L-methionine</name>
        <dbReference type="ChEBI" id="CHEBI:59789"/>
    </ligand>
</feature>
<comment type="function">
    <text evidence="1 15 17">Specifically methylates guanosine-37 in various tRNAs.</text>
</comment>
<dbReference type="GO" id="GO:0052906">
    <property type="term" value="F:tRNA (guanine(37)-N1)-methyltransferase activity"/>
    <property type="evidence" value="ECO:0007669"/>
    <property type="project" value="UniProtKB-UniRule"/>
</dbReference>
<evidence type="ECO:0000256" key="17">
    <source>
        <dbReference type="RuleBase" id="RU003464"/>
    </source>
</evidence>
<dbReference type="NCBIfam" id="NF000648">
    <property type="entry name" value="PRK00026.1"/>
    <property type="match status" value="1"/>
</dbReference>
<dbReference type="HAMAP" id="MF_00605">
    <property type="entry name" value="TrmD"/>
    <property type="match status" value="1"/>
</dbReference>
<evidence type="ECO:0000313" key="20">
    <source>
        <dbReference type="Proteomes" id="UP000680020"/>
    </source>
</evidence>
<evidence type="ECO:0000256" key="12">
    <source>
        <dbReference type="ARBA" id="ARBA00029736"/>
    </source>
</evidence>
<name>A0AB35C0S1_9GAMM</name>
<dbReference type="InterPro" id="IPR016009">
    <property type="entry name" value="tRNA_MeTrfase_TRMD/TRM10"/>
</dbReference>
<dbReference type="InterPro" id="IPR002649">
    <property type="entry name" value="tRNA_m1G_MeTrfase_TrmD"/>
</dbReference>
<feature type="domain" description="tRNA methyltransferase TRMD/TRM10-type" evidence="18">
    <location>
        <begin position="1"/>
        <end position="226"/>
    </location>
</feature>
<dbReference type="GO" id="GO:0002939">
    <property type="term" value="P:tRNA N1-guanine methylation"/>
    <property type="evidence" value="ECO:0007669"/>
    <property type="project" value="TreeGrafter"/>
</dbReference>
<dbReference type="PANTHER" id="PTHR46417:SF1">
    <property type="entry name" value="TRNA (GUANINE-N(1)-)-METHYLTRANSFERASE"/>
    <property type="match status" value="1"/>
</dbReference>
<gene>
    <name evidence="15 19" type="primary">trmD</name>
    <name evidence="19" type="ORF">J7561_09120</name>
</gene>
<dbReference type="FunFam" id="3.40.1280.10:FF:000001">
    <property type="entry name" value="tRNA (guanine-N(1)-)-methyltransferase"/>
    <property type="match status" value="1"/>
</dbReference>
<evidence type="ECO:0000256" key="3">
    <source>
        <dbReference type="ARBA" id="ARBA00007630"/>
    </source>
</evidence>
<dbReference type="CDD" id="cd18080">
    <property type="entry name" value="TrmD-like"/>
    <property type="match status" value="1"/>
</dbReference>
<dbReference type="RefSeq" id="WP_172635350.1">
    <property type="nucleotide sequence ID" value="NZ_JAGIBS010000012.1"/>
</dbReference>
<evidence type="ECO:0000313" key="19">
    <source>
        <dbReference type="EMBL" id="MBS7825361.1"/>
    </source>
</evidence>
<comment type="similarity">
    <text evidence="3 15 17">Belongs to the RNA methyltransferase TrmD family.</text>
</comment>
<dbReference type="PIRSF" id="PIRSF000386">
    <property type="entry name" value="tRNA_mtase"/>
    <property type="match status" value="1"/>
</dbReference>
<evidence type="ECO:0000256" key="11">
    <source>
        <dbReference type="ARBA" id="ARBA00022694"/>
    </source>
</evidence>